<accession>A0A9W9FKM0</accession>
<dbReference type="SUPFAM" id="SSF52266">
    <property type="entry name" value="SGNH hydrolase"/>
    <property type="match status" value="1"/>
</dbReference>
<dbReference type="GeneID" id="81393634"/>
<reference evidence="1" key="2">
    <citation type="journal article" date="2023" name="IMA Fungus">
        <title>Comparative genomic study of the Penicillium genus elucidates a diverse pangenome and 15 lateral gene transfer events.</title>
        <authorList>
            <person name="Petersen C."/>
            <person name="Sorensen T."/>
            <person name="Nielsen M.R."/>
            <person name="Sondergaard T.E."/>
            <person name="Sorensen J.L."/>
            <person name="Fitzpatrick D.A."/>
            <person name="Frisvad J.C."/>
            <person name="Nielsen K.L."/>
        </authorList>
    </citation>
    <scope>NUCLEOTIDE SEQUENCE</scope>
    <source>
        <strain evidence="1">IBT 34128</strain>
    </source>
</reference>
<proteinExistence type="predicted"/>
<dbReference type="Gene3D" id="3.40.50.1110">
    <property type="entry name" value="SGNH hydrolase"/>
    <property type="match status" value="1"/>
</dbReference>
<evidence type="ECO:0000313" key="2">
    <source>
        <dbReference type="Proteomes" id="UP001141434"/>
    </source>
</evidence>
<dbReference type="AlphaFoldDB" id="A0A9W9FKM0"/>
<dbReference type="RefSeq" id="XP_056512493.1">
    <property type="nucleotide sequence ID" value="XM_056654466.1"/>
</dbReference>
<dbReference type="InterPro" id="IPR036514">
    <property type="entry name" value="SGNH_hydro_sf"/>
</dbReference>
<name>A0A9W9FKM0_9EURO</name>
<keyword evidence="2" id="KW-1185">Reference proteome</keyword>
<organism evidence="1 2">
    <name type="scientific">Penicillium alfredii</name>
    <dbReference type="NCBI Taxonomy" id="1506179"/>
    <lineage>
        <taxon>Eukaryota</taxon>
        <taxon>Fungi</taxon>
        <taxon>Dikarya</taxon>
        <taxon>Ascomycota</taxon>
        <taxon>Pezizomycotina</taxon>
        <taxon>Eurotiomycetes</taxon>
        <taxon>Eurotiomycetidae</taxon>
        <taxon>Eurotiales</taxon>
        <taxon>Aspergillaceae</taxon>
        <taxon>Penicillium</taxon>
    </lineage>
</organism>
<dbReference type="OrthoDB" id="5278722at2759"/>
<dbReference type="Proteomes" id="UP001141434">
    <property type="component" value="Unassembled WGS sequence"/>
</dbReference>
<comment type="caution">
    <text evidence="1">The sequence shown here is derived from an EMBL/GenBank/DDBJ whole genome shotgun (WGS) entry which is preliminary data.</text>
</comment>
<gene>
    <name evidence="1" type="ORF">NUU61_003884</name>
</gene>
<sequence>MALLFSRFFVLCAVVACTIFSFTWLWLLSSQEFGEIVPLTPERFQTPNPFKQRLVVFGDSWSDNDTENLPGKVWTDWLCSMMDCRQDNLAQTTPSRPQGKYTGCVVDKTELELWDQLSQTRLADFKTQLRDWLDAESQATKGLSTAAIRRLQDHTVFVVAFEVWDIWSLATKDPEQAAPSVERRIKTLLSQLDLLSARWGAAELKVILTQAIDVTFLPAFGYTGARNKDTVRIVGLWNRRLRQAVRAWDRGSIYLFDTNTFLMDRIRDWQLYAAGIEEDNGLGKNTDPGWENVVDPCVESGDEVMMNEIHLGPSAHRLLATEIHRGVEEILLSPKLSPPSDERHSRRGSAA</sequence>
<dbReference type="EMBL" id="JAPMSZ010000005">
    <property type="protein sequence ID" value="KAJ5101662.1"/>
    <property type="molecule type" value="Genomic_DNA"/>
</dbReference>
<reference evidence="1" key="1">
    <citation type="submission" date="2022-11" db="EMBL/GenBank/DDBJ databases">
        <authorList>
            <person name="Petersen C."/>
        </authorList>
    </citation>
    <scope>NUCLEOTIDE SEQUENCE</scope>
    <source>
        <strain evidence="1">IBT 34128</strain>
    </source>
</reference>
<protein>
    <submittedName>
        <fullName evidence="1">Uncharacterized protein</fullName>
    </submittedName>
</protein>
<evidence type="ECO:0000313" key="1">
    <source>
        <dbReference type="EMBL" id="KAJ5101662.1"/>
    </source>
</evidence>